<evidence type="ECO:0000256" key="1">
    <source>
        <dbReference type="ARBA" id="ARBA00004340"/>
    </source>
</evidence>
<evidence type="ECO:0000313" key="6">
    <source>
        <dbReference type="Proteomes" id="UP000002640"/>
    </source>
</evidence>
<dbReference type="RefSeq" id="XP_009528631.1">
    <property type="nucleotide sequence ID" value="XM_009530336.1"/>
</dbReference>
<dbReference type="GeneID" id="20652000"/>
<dbReference type="InParanoid" id="G4ZKW4"/>
<comment type="subcellular location">
    <subcellularLocation>
        <location evidence="1">Host cell</location>
    </subcellularLocation>
    <subcellularLocation>
        <location evidence="2">Secreted</location>
    </subcellularLocation>
</comment>
<protein>
    <recommendedName>
        <fullName evidence="4">Crinkler effector protein N-terminal domain-containing protein</fullName>
    </recommendedName>
</protein>
<sequence length="113" mass="12432">MLTLNCALLKERKLIAAVVNDSLPVALLQDEIKSKFPNTVWAACDLQLFLAKKSDGTWLDAHSDFASVELDGDGCPQGLVEMQPLLWPKNPRYFGANFKPAVGQLHVLVVTPK</sequence>
<reference evidence="5 6" key="1">
    <citation type="journal article" date="2006" name="Science">
        <title>Phytophthora genome sequences uncover evolutionary origins and mechanisms of pathogenesis.</title>
        <authorList>
            <person name="Tyler B.M."/>
            <person name="Tripathy S."/>
            <person name="Zhang X."/>
            <person name="Dehal P."/>
            <person name="Jiang R.H."/>
            <person name="Aerts A."/>
            <person name="Arredondo F.D."/>
            <person name="Baxter L."/>
            <person name="Bensasson D."/>
            <person name="Beynon J.L."/>
            <person name="Chapman J."/>
            <person name="Damasceno C.M."/>
            <person name="Dorrance A.E."/>
            <person name="Dou D."/>
            <person name="Dickerman A.W."/>
            <person name="Dubchak I.L."/>
            <person name="Garbelotto M."/>
            <person name="Gijzen M."/>
            <person name="Gordon S.G."/>
            <person name="Govers F."/>
            <person name="Grunwald N.J."/>
            <person name="Huang W."/>
            <person name="Ivors K.L."/>
            <person name="Jones R.W."/>
            <person name="Kamoun S."/>
            <person name="Krampis K."/>
            <person name="Lamour K.H."/>
            <person name="Lee M.K."/>
            <person name="McDonald W.H."/>
            <person name="Medina M."/>
            <person name="Meijer H.J."/>
            <person name="Nordberg E.K."/>
            <person name="Maclean D.J."/>
            <person name="Ospina-Giraldo M.D."/>
            <person name="Morris P.F."/>
            <person name="Phuntumart V."/>
            <person name="Putnam N.H."/>
            <person name="Rash S."/>
            <person name="Rose J.K."/>
            <person name="Sakihama Y."/>
            <person name="Salamov A.A."/>
            <person name="Savidor A."/>
            <person name="Scheuring C.F."/>
            <person name="Smith B.M."/>
            <person name="Sobral B.W."/>
            <person name="Terry A."/>
            <person name="Torto-Alalibo T.A."/>
            <person name="Win J."/>
            <person name="Xu Z."/>
            <person name="Zhang H."/>
            <person name="Grigoriev I.V."/>
            <person name="Rokhsar D.S."/>
            <person name="Boore J.L."/>
        </authorList>
    </citation>
    <scope>NUCLEOTIDE SEQUENCE [LARGE SCALE GENOMIC DNA]</scope>
    <source>
        <strain evidence="5 6">P6497</strain>
    </source>
</reference>
<proteinExistence type="predicted"/>
<evidence type="ECO:0000313" key="5">
    <source>
        <dbReference type="EMBL" id="EGZ14882.1"/>
    </source>
</evidence>
<dbReference type="Proteomes" id="UP000002640">
    <property type="component" value="Unassembled WGS sequence"/>
</dbReference>
<keyword evidence="6" id="KW-1185">Reference proteome</keyword>
<dbReference type="AlphaFoldDB" id="G4ZKW4"/>
<dbReference type="Pfam" id="PF20147">
    <property type="entry name" value="Crinkler"/>
    <property type="match status" value="1"/>
</dbReference>
<evidence type="ECO:0000259" key="4">
    <source>
        <dbReference type="Pfam" id="PF20147"/>
    </source>
</evidence>
<dbReference type="GO" id="GO:0005576">
    <property type="term" value="C:extracellular region"/>
    <property type="evidence" value="ECO:0007669"/>
    <property type="project" value="UniProtKB-SubCell"/>
</dbReference>
<evidence type="ECO:0000256" key="2">
    <source>
        <dbReference type="ARBA" id="ARBA00004613"/>
    </source>
</evidence>
<feature type="domain" description="Crinkler effector protein N-terminal" evidence="4">
    <location>
        <begin position="2"/>
        <end position="110"/>
    </location>
</feature>
<name>G4ZKW4_PHYSP</name>
<feature type="non-terminal residue" evidence="5">
    <location>
        <position position="113"/>
    </location>
</feature>
<dbReference type="GO" id="GO:0043657">
    <property type="term" value="C:host cell"/>
    <property type="evidence" value="ECO:0007669"/>
    <property type="project" value="UniProtKB-SubCell"/>
</dbReference>
<dbReference type="KEGG" id="psoj:PHYSODRAFT_417934"/>
<organism evidence="5 6">
    <name type="scientific">Phytophthora sojae (strain P6497)</name>
    <name type="common">Soybean stem and root rot agent</name>
    <name type="synonym">Phytophthora megasperma f. sp. glycines</name>
    <dbReference type="NCBI Taxonomy" id="1094619"/>
    <lineage>
        <taxon>Eukaryota</taxon>
        <taxon>Sar</taxon>
        <taxon>Stramenopiles</taxon>
        <taxon>Oomycota</taxon>
        <taxon>Peronosporomycetes</taxon>
        <taxon>Peronosporales</taxon>
        <taxon>Peronosporaceae</taxon>
        <taxon>Phytophthora</taxon>
    </lineage>
</organism>
<keyword evidence="3" id="KW-0964">Secreted</keyword>
<dbReference type="EMBL" id="JH159155">
    <property type="protein sequence ID" value="EGZ14882.1"/>
    <property type="molecule type" value="Genomic_DNA"/>
</dbReference>
<evidence type="ECO:0000256" key="3">
    <source>
        <dbReference type="ARBA" id="ARBA00022525"/>
    </source>
</evidence>
<dbReference type="InterPro" id="IPR045379">
    <property type="entry name" value="Crinkler_N"/>
</dbReference>
<accession>G4ZKW4</accession>
<gene>
    <name evidence="5" type="ORF">PHYSODRAFT_417934</name>
</gene>